<evidence type="ECO:0000313" key="3">
    <source>
        <dbReference type="Proteomes" id="UP000326268"/>
    </source>
</evidence>
<dbReference type="OrthoDB" id="5389296at2759"/>
<keyword evidence="3" id="KW-1185">Reference proteome</keyword>
<accession>A0A5N6ZWJ1</accession>
<dbReference type="RefSeq" id="XP_031925028.1">
    <property type="nucleotide sequence ID" value="XM_032070734.1"/>
</dbReference>
<gene>
    <name evidence="2" type="ORF">BDV27DRAFT_147420</name>
</gene>
<evidence type="ECO:0000256" key="1">
    <source>
        <dbReference type="SAM" id="MobiDB-lite"/>
    </source>
</evidence>
<feature type="region of interest" description="Disordered" evidence="1">
    <location>
        <begin position="1"/>
        <end position="304"/>
    </location>
</feature>
<protein>
    <submittedName>
        <fullName evidence="2">Uncharacterized protein</fullName>
    </submittedName>
</protein>
<reference evidence="2 3" key="1">
    <citation type="submission" date="2019-04" db="EMBL/GenBank/DDBJ databases">
        <title>Friends and foes A comparative genomics studyof 23 Aspergillus species from section Flavi.</title>
        <authorList>
            <consortium name="DOE Joint Genome Institute"/>
            <person name="Kjaerbolling I."/>
            <person name="Vesth T."/>
            <person name="Frisvad J.C."/>
            <person name="Nybo J.L."/>
            <person name="Theobald S."/>
            <person name="Kildgaard S."/>
            <person name="Isbrandt T."/>
            <person name="Kuo A."/>
            <person name="Sato A."/>
            <person name="Lyhne E.K."/>
            <person name="Kogle M.E."/>
            <person name="Wiebenga A."/>
            <person name="Kun R.S."/>
            <person name="Lubbers R.J."/>
            <person name="Makela M.R."/>
            <person name="Barry K."/>
            <person name="Chovatia M."/>
            <person name="Clum A."/>
            <person name="Daum C."/>
            <person name="Haridas S."/>
            <person name="He G."/>
            <person name="LaButti K."/>
            <person name="Lipzen A."/>
            <person name="Mondo S."/>
            <person name="Riley R."/>
            <person name="Salamov A."/>
            <person name="Simmons B.A."/>
            <person name="Magnuson J.K."/>
            <person name="Henrissat B."/>
            <person name="Mortensen U.H."/>
            <person name="Larsen T.O."/>
            <person name="Devries R.P."/>
            <person name="Grigoriev I.V."/>
            <person name="Machida M."/>
            <person name="Baker S.E."/>
            <person name="Andersen M.R."/>
        </authorList>
    </citation>
    <scope>NUCLEOTIDE SEQUENCE [LARGE SCALE GENOMIC DNA]</scope>
    <source>
        <strain evidence="2 3">CBS 763.97</strain>
    </source>
</reference>
<dbReference type="GeneID" id="43655180"/>
<name>A0A5N6ZWJ1_9EURO</name>
<feature type="compositionally biased region" description="Polar residues" evidence="1">
    <location>
        <begin position="217"/>
        <end position="237"/>
    </location>
</feature>
<organism evidence="2 3">
    <name type="scientific">Aspergillus caelatus</name>
    <dbReference type="NCBI Taxonomy" id="61420"/>
    <lineage>
        <taxon>Eukaryota</taxon>
        <taxon>Fungi</taxon>
        <taxon>Dikarya</taxon>
        <taxon>Ascomycota</taxon>
        <taxon>Pezizomycotina</taxon>
        <taxon>Eurotiomycetes</taxon>
        <taxon>Eurotiomycetidae</taxon>
        <taxon>Eurotiales</taxon>
        <taxon>Aspergillaceae</taxon>
        <taxon>Aspergillus</taxon>
        <taxon>Aspergillus subgen. Circumdati</taxon>
    </lineage>
</organism>
<proteinExistence type="predicted"/>
<feature type="compositionally biased region" description="Acidic residues" evidence="1">
    <location>
        <begin position="88"/>
        <end position="97"/>
    </location>
</feature>
<dbReference type="Proteomes" id="UP000326268">
    <property type="component" value="Unassembled WGS sequence"/>
</dbReference>
<dbReference type="EMBL" id="ML737719">
    <property type="protein sequence ID" value="KAE8361947.1"/>
    <property type="molecule type" value="Genomic_DNA"/>
</dbReference>
<feature type="compositionally biased region" description="Polar residues" evidence="1">
    <location>
        <begin position="164"/>
        <end position="197"/>
    </location>
</feature>
<sequence>MRPSSTHFRVPSSRRPNTSARPSAGPQFASTPRFVLSQQTPGSTARVHGKDELVDGDESPQSTPIANTRAAKREQGIGPTQRQKEIIEDSDDGLDDNEGAHRTSHNDITGSPDPDSSPPGEAGELEAEFEALFGPTTTRPKRRRASLDPETPFTQRRKHDVDIIQTSSPEASSPTMDRTQQQIQPPNQTYPEINPQRTTTTTTSPQTSTPATIKPSFRNNPRFTLSASQAFPGTQPQSSARPPPFATPAPTSPPPKRKPTFVLPRSPSPSQAAEDPSAIPTPFSPSSHTLRRRGRARSSAPSYLPGGMAAEVRSWILEMSTKREQMQMNYRNRTGAGPDLQRYFLVVRIADVRQSALASSGPLAFVRGQPVTSLEDEEDASGHRESSEMKHILLLGTPRSQPAGVPSQHPDASPVPELVGGNLVGVHRGLVWELDLEDRLSGYGVQSDPNSDGQGQPGATTKWLVCMEWDLISVD</sequence>
<evidence type="ECO:0000313" key="2">
    <source>
        <dbReference type="EMBL" id="KAE8361947.1"/>
    </source>
</evidence>
<feature type="compositionally biased region" description="Low complexity" evidence="1">
    <location>
        <begin position="111"/>
        <end position="122"/>
    </location>
</feature>
<dbReference type="AlphaFoldDB" id="A0A5N6ZWJ1"/>
<feature type="compositionally biased region" description="Pro residues" evidence="1">
    <location>
        <begin position="241"/>
        <end position="254"/>
    </location>
</feature>
<feature type="compositionally biased region" description="Low complexity" evidence="1">
    <location>
        <begin position="198"/>
        <end position="212"/>
    </location>
</feature>